<gene>
    <name evidence="1" type="ORF">B5F96_09240</name>
</gene>
<organism evidence="1 2">
    <name type="scientific">Parabacteroides johnsonii</name>
    <dbReference type="NCBI Taxonomy" id="387661"/>
    <lineage>
        <taxon>Bacteria</taxon>
        <taxon>Pseudomonadati</taxon>
        <taxon>Bacteroidota</taxon>
        <taxon>Bacteroidia</taxon>
        <taxon>Bacteroidales</taxon>
        <taxon>Tannerellaceae</taxon>
        <taxon>Parabacteroides</taxon>
    </lineage>
</organism>
<sequence length="82" mass="9267">MRVPFYRASMSVAEDRFAYFSDFPFPYELCGCLMRTVPSRFIVGQQVYSVPEGELVSPMIPNLTGVSCPAFADRTARQSRSM</sequence>
<accession>A0A9Q5SRW3</accession>
<dbReference type="EMBL" id="NFIJ01000008">
    <property type="protein sequence ID" value="OUO05217.1"/>
    <property type="molecule type" value="Genomic_DNA"/>
</dbReference>
<protein>
    <submittedName>
        <fullName evidence="1">Uncharacterized protein</fullName>
    </submittedName>
</protein>
<name>A0A9Q5SRW3_9BACT</name>
<evidence type="ECO:0000313" key="2">
    <source>
        <dbReference type="Proteomes" id="UP000195975"/>
    </source>
</evidence>
<comment type="caution">
    <text evidence="1">The sequence shown here is derived from an EMBL/GenBank/DDBJ whole genome shotgun (WGS) entry which is preliminary data.</text>
</comment>
<proteinExistence type="predicted"/>
<evidence type="ECO:0000313" key="1">
    <source>
        <dbReference type="EMBL" id="OUO05217.1"/>
    </source>
</evidence>
<reference evidence="2" key="1">
    <citation type="submission" date="2017-04" db="EMBL/GenBank/DDBJ databases">
        <title>Function of individual gut microbiota members based on whole genome sequencing of pure cultures obtained from chicken caecum.</title>
        <authorList>
            <person name="Medvecky M."/>
            <person name="Cejkova D."/>
            <person name="Polansky O."/>
            <person name="Karasova D."/>
            <person name="Kubasova T."/>
            <person name="Cizek A."/>
            <person name="Rychlik I."/>
        </authorList>
    </citation>
    <scope>NUCLEOTIDE SEQUENCE [LARGE SCALE GENOMIC DNA]</scope>
    <source>
        <strain evidence="2">An42</strain>
    </source>
</reference>
<dbReference type="Proteomes" id="UP000195975">
    <property type="component" value="Unassembled WGS sequence"/>
</dbReference>
<dbReference type="AlphaFoldDB" id="A0A9Q5SRW3"/>